<keyword evidence="2" id="KW-1185">Reference proteome</keyword>
<comment type="caution">
    <text evidence="1">The sequence shown here is derived from an EMBL/GenBank/DDBJ whole genome shotgun (WGS) entry which is preliminary data.</text>
</comment>
<gene>
    <name evidence="1" type="ORF">VT52_025400</name>
</gene>
<dbReference type="EMBL" id="LBDA02000058">
    <property type="protein sequence ID" value="OIK24721.1"/>
    <property type="molecule type" value="Genomic_DNA"/>
</dbReference>
<accession>A0A1J4PVD2</accession>
<name>A0A1J4PVD2_9ACTN</name>
<protein>
    <submittedName>
        <fullName evidence="1">Uncharacterized protein</fullName>
    </submittedName>
</protein>
<reference evidence="1" key="1">
    <citation type="submission" date="2016-10" db="EMBL/GenBank/DDBJ databases">
        <title>Genome sequence of Streptomyces malaysiense MUSC 136.</title>
        <authorList>
            <person name="Lee L.-H."/>
            <person name="Ser H.-L."/>
        </authorList>
    </citation>
    <scope>NUCLEOTIDE SEQUENCE [LARGE SCALE GENOMIC DNA]</scope>
    <source>
        <strain evidence="1">MUSC 136</strain>
    </source>
</reference>
<dbReference type="Proteomes" id="UP000034838">
    <property type="component" value="Unassembled WGS sequence"/>
</dbReference>
<organism evidence="1 2">
    <name type="scientific">Streptomyces malaysiense</name>
    <dbReference type="NCBI Taxonomy" id="1428626"/>
    <lineage>
        <taxon>Bacteria</taxon>
        <taxon>Bacillati</taxon>
        <taxon>Actinomycetota</taxon>
        <taxon>Actinomycetes</taxon>
        <taxon>Kitasatosporales</taxon>
        <taxon>Streptomycetaceae</taxon>
        <taxon>Streptomyces</taxon>
    </lineage>
</organism>
<proteinExistence type="predicted"/>
<sequence>MSATDHRTATLRCSDALLCRHGDKLTISWHDGGALTAPVSWCRDIRADRTDEGGVQIVLRLVPVRGNPGTSLMVVRLHTEPDDSLPAREFAEILSRELGLPGELPPAEPRLRLVPRADPGWVVSLPGAATEAFYEDVLRRSAGTREG</sequence>
<evidence type="ECO:0000313" key="1">
    <source>
        <dbReference type="EMBL" id="OIK24721.1"/>
    </source>
</evidence>
<evidence type="ECO:0000313" key="2">
    <source>
        <dbReference type="Proteomes" id="UP000034838"/>
    </source>
</evidence>
<dbReference type="RefSeq" id="WP_046422211.1">
    <property type="nucleotide sequence ID" value="NZ_LBDA02000058.1"/>
</dbReference>
<dbReference type="AlphaFoldDB" id="A0A1J4PVD2"/>